<reference evidence="1 2" key="1">
    <citation type="submission" date="2017-01" db="EMBL/GenBank/DDBJ databases">
        <authorList>
            <person name="Varghese N."/>
            <person name="Submissions S."/>
        </authorList>
    </citation>
    <scope>NUCLEOTIDE SEQUENCE [LARGE SCALE GENOMIC DNA]</scope>
    <source>
        <strain evidence="1 2">DSM 2061</strain>
    </source>
</reference>
<proteinExistence type="predicted"/>
<protein>
    <recommendedName>
        <fullName evidence="3">DUF4861 domain-containing protein</fullName>
    </recommendedName>
</protein>
<dbReference type="EMBL" id="FTOB01000002">
    <property type="protein sequence ID" value="SIS52109.1"/>
    <property type="molecule type" value="Genomic_DNA"/>
</dbReference>
<evidence type="ECO:0000313" key="2">
    <source>
        <dbReference type="Proteomes" id="UP000185728"/>
    </source>
</evidence>
<dbReference type="Pfam" id="PF16153">
    <property type="entry name" value="DUF4861"/>
    <property type="match status" value="1"/>
</dbReference>
<dbReference type="InterPro" id="IPR032342">
    <property type="entry name" value="DUF4861"/>
</dbReference>
<sequence length="398" mass="44837">MTRKFFFTLGVCGVFLQLGCTEATEDRYRIEIVNPLNEPRALETVEIDLAAIPFEDAIRASAKSYEILDLTTQSKVTSQVVDLDGDGSLDQLLFQPEVDAGESKLFEIIASEEKTIEEADPLCYSRFVPERTDDYAWENNRVAFRTYGPTAQKLNEDGVPGGTLSSGIDAWLKKVDYPIINKWYKKELETDGSYHEDTGEGLDNFHVGVSRGVGGIAVKRDSSYHVSKNFTGYETLTTGPIRTSFVLKYEDWNAGEDIIKEEKRISLDYGSNLSRFEIKVRGTDQVSVGLTMHENDGQVSVAQDKSYVSYWQPHEDSELGTAIVAGPKRIVAVEEYQNGRPDENNVYAGLGVQEGSVVYYAGFTWKESKQFANAKEWENYLEDFSKKIQFPLQVKYLK</sequence>
<organism evidence="1 2">
    <name type="scientific">Zobellia uliginosa</name>
    <dbReference type="NCBI Taxonomy" id="143224"/>
    <lineage>
        <taxon>Bacteria</taxon>
        <taxon>Pseudomonadati</taxon>
        <taxon>Bacteroidota</taxon>
        <taxon>Flavobacteriia</taxon>
        <taxon>Flavobacteriales</taxon>
        <taxon>Flavobacteriaceae</taxon>
        <taxon>Zobellia</taxon>
    </lineage>
</organism>
<accession>A0ABY1KN30</accession>
<evidence type="ECO:0008006" key="3">
    <source>
        <dbReference type="Google" id="ProtNLM"/>
    </source>
</evidence>
<evidence type="ECO:0000313" key="1">
    <source>
        <dbReference type="EMBL" id="SIS52109.1"/>
    </source>
</evidence>
<keyword evidence="2" id="KW-1185">Reference proteome</keyword>
<gene>
    <name evidence="1" type="ORF">SAMN05421766_102539</name>
</gene>
<name>A0ABY1KN30_9FLAO</name>
<dbReference type="Proteomes" id="UP000185728">
    <property type="component" value="Unassembled WGS sequence"/>
</dbReference>
<dbReference type="RefSeq" id="WP_076454769.1">
    <property type="nucleotide sequence ID" value="NZ_FTOB01000002.1"/>
</dbReference>
<comment type="caution">
    <text evidence="1">The sequence shown here is derived from an EMBL/GenBank/DDBJ whole genome shotgun (WGS) entry which is preliminary data.</text>
</comment>